<gene>
    <name evidence="2" type="ORF">GGR03_000799</name>
</gene>
<dbReference type="AlphaFoldDB" id="A0A7W6HAV5"/>
<evidence type="ECO:0000313" key="2">
    <source>
        <dbReference type="EMBL" id="MBB4001752.1"/>
    </source>
</evidence>
<accession>A0A7W6HAV5</accession>
<evidence type="ECO:0000256" key="1">
    <source>
        <dbReference type="SAM" id="MobiDB-lite"/>
    </source>
</evidence>
<dbReference type="EMBL" id="JACIEM010000001">
    <property type="protein sequence ID" value="MBB4001752.1"/>
    <property type="molecule type" value="Genomic_DNA"/>
</dbReference>
<protein>
    <submittedName>
        <fullName evidence="2">Cell pole-organizing protein PopZ</fullName>
    </submittedName>
</protein>
<organism evidence="2 3">
    <name type="scientific">Aurantimonas endophytica</name>
    <dbReference type="NCBI Taxonomy" id="1522175"/>
    <lineage>
        <taxon>Bacteria</taxon>
        <taxon>Pseudomonadati</taxon>
        <taxon>Pseudomonadota</taxon>
        <taxon>Alphaproteobacteria</taxon>
        <taxon>Hyphomicrobiales</taxon>
        <taxon>Aurantimonadaceae</taxon>
        <taxon>Aurantimonas</taxon>
    </lineage>
</organism>
<reference evidence="2 3" key="1">
    <citation type="submission" date="2020-08" db="EMBL/GenBank/DDBJ databases">
        <title>Genomic Encyclopedia of Type Strains, Phase IV (KMG-IV): sequencing the most valuable type-strain genomes for metagenomic binning, comparative biology and taxonomic classification.</title>
        <authorList>
            <person name="Goeker M."/>
        </authorList>
    </citation>
    <scope>NUCLEOTIDE SEQUENCE [LARGE SCALE GENOMIC DNA]</scope>
    <source>
        <strain evidence="2 3">DSM 103570</strain>
    </source>
</reference>
<feature type="region of interest" description="Disordered" evidence="1">
    <location>
        <begin position="56"/>
        <end position="117"/>
    </location>
</feature>
<name>A0A7W6HAV5_9HYPH</name>
<dbReference type="Pfam" id="PF10691">
    <property type="entry name" value="DUF2497"/>
    <property type="match status" value="1"/>
</dbReference>
<dbReference type="RefSeq" id="WP_246367578.1">
    <property type="nucleotide sequence ID" value="NZ_JAAAMM010000001.1"/>
</dbReference>
<proteinExistence type="predicted"/>
<dbReference type="Proteomes" id="UP000588647">
    <property type="component" value="Unassembled WGS sequence"/>
</dbReference>
<dbReference type="InterPro" id="IPR019632">
    <property type="entry name" value="DUF2497"/>
</dbReference>
<comment type="caution">
    <text evidence="2">The sequence shown here is derived from an EMBL/GenBank/DDBJ whole genome shotgun (WGS) entry which is preliminary data.</text>
</comment>
<keyword evidence="3" id="KW-1185">Reference proteome</keyword>
<sequence length="266" mass="29039">MSNALPAPDPSMDEILASIKRIIESGDEKVIKRQPGHAQGDVAVPSFPASYAEALRPVANEPRDQPSEDLADTRWYSQARHERPEDAEDLQSFSTDEAEPRPAADEDVSGFDAAIGGSRFDDDAFETELVELIGDGDELAGEGFAAPEQGDDIEGPARFAAANSDEAGLRQPSRAALDEPPIVAARALADPTETHRLISQEAGARVAASFEDLARAIREDQMRSVEDAVQEMLRPMLQDWLDDNLPRLVERLVREEIERVATGGRR</sequence>
<evidence type="ECO:0000313" key="3">
    <source>
        <dbReference type="Proteomes" id="UP000588647"/>
    </source>
</evidence>